<evidence type="ECO:0000313" key="2">
    <source>
        <dbReference type="Proteomes" id="UP000501325"/>
    </source>
</evidence>
<accession>A0AB37E601</accession>
<evidence type="ECO:0008006" key="3">
    <source>
        <dbReference type="Google" id="ProtNLM"/>
    </source>
</evidence>
<gene>
    <name evidence="1" type="ORF">GYM46_06785</name>
</gene>
<dbReference type="AlphaFoldDB" id="A0AB37E601"/>
<organism evidence="1 2">
    <name type="scientific">Brevundimonas mediterranea</name>
    <dbReference type="NCBI Taxonomy" id="74329"/>
    <lineage>
        <taxon>Bacteria</taxon>
        <taxon>Pseudomonadati</taxon>
        <taxon>Pseudomonadota</taxon>
        <taxon>Alphaproteobacteria</taxon>
        <taxon>Caulobacterales</taxon>
        <taxon>Caulobacteraceae</taxon>
        <taxon>Brevundimonas</taxon>
    </lineage>
</organism>
<dbReference type="Proteomes" id="UP000501325">
    <property type="component" value="Chromosome"/>
</dbReference>
<dbReference type="EMBL" id="CP048751">
    <property type="protein sequence ID" value="QIH72679.1"/>
    <property type="molecule type" value="Genomic_DNA"/>
</dbReference>
<sequence>MTDAQNTETDLWVHVRRDYQAGEPAALVAERYRISVRSLRRRAAAAGWRRCDRDIGPMADMPAWTRDGQDRQAALQARPELAAMVTANENDLFDLLVDPAPVELRRYAFKQACEAAALRRPAEAVAWMRLVQLAQRTGAGLDDESQPFREADHIRAAFLNDLAGLTASDRIRAAIKAEEEAAQAGAGAGRAPSPADAR</sequence>
<name>A0AB37E601_9CAUL</name>
<dbReference type="KEGG" id="bmed:GYM46_06785"/>
<dbReference type="RefSeq" id="WP_008260819.1">
    <property type="nucleotide sequence ID" value="NZ_CP048751.1"/>
</dbReference>
<protein>
    <recommendedName>
        <fullName evidence="3">Terminase small subunit</fullName>
    </recommendedName>
</protein>
<proteinExistence type="predicted"/>
<reference evidence="1 2" key="1">
    <citation type="submission" date="2020-01" db="EMBL/GenBank/DDBJ databases">
        <authorList>
            <person name="Wang S."/>
        </authorList>
    </citation>
    <scope>NUCLEOTIDE SEQUENCE [LARGE SCALE GENOMIC DNA]</scope>
    <source>
        <strain evidence="1 2">D151-2-6</strain>
    </source>
</reference>
<evidence type="ECO:0000313" key="1">
    <source>
        <dbReference type="EMBL" id="QIH72679.1"/>
    </source>
</evidence>